<evidence type="ECO:0000313" key="12">
    <source>
        <dbReference type="EMBL" id="PTN03357.1"/>
    </source>
</evidence>
<reference evidence="12 13" key="1">
    <citation type="submission" date="2018-04" db="EMBL/GenBank/DDBJ databases">
        <title>Genomic Encyclopedia of Archaeal and Bacterial Type Strains, Phase II (KMG-II): from individual species to whole genera.</title>
        <authorList>
            <person name="Goeker M."/>
        </authorList>
    </citation>
    <scope>NUCLEOTIDE SEQUENCE [LARGE SCALE GENOMIC DNA]</scope>
    <source>
        <strain evidence="12 13">DSM 18064</strain>
    </source>
</reference>
<evidence type="ECO:0000256" key="5">
    <source>
        <dbReference type="ARBA" id="ARBA00022750"/>
    </source>
</evidence>
<accession>A0A2T5BV50</accession>
<name>A0A2T5BV50_9RHOB</name>
<evidence type="ECO:0000256" key="8">
    <source>
        <dbReference type="ARBA" id="ARBA00023136"/>
    </source>
</evidence>
<evidence type="ECO:0000256" key="2">
    <source>
        <dbReference type="ARBA" id="ARBA00022475"/>
    </source>
</evidence>
<evidence type="ECO:0000256" key="4">
    <source>
        <dbReference type="ARBA" id="ARBA00022692"/>
    </source>
</evidence>
<dbReference type="EC" id="3.4.23.36" evidence="9"/>
<dbReference type="PANTHER" id="PTHR33695">
    <property type="entry name" value="LIPOPROTEIN SIGNAL PEPTIDASE"/>
    <property type="match status" value="1"/>
</dbReference>
<keyword evidence="5 9" id="KW-0064">Aspartyl protease</keyword>
<dbReference type="UniPathway" id="UPA00665"/>
<comment type="pathway">
    <text evidence="9">Protein modification; lipoprotein biosynthesis (signal peptide cleavage).</text>
</comment>
<dbReference type="HAMAP" id="MF_00161">
    <property type="entry name" value="LspA"/>
    <property type="match status" value="1"/>
</dbReference>
<proteinExistence type="inferred from homology"/>
<dbReference type="NCBIfam" id="TIGR00077">
    <property type="entry name" value="lspA"/>
    <property type="match status" value="1"/>
</dbReference>
<evidence type="ECO:0000256" key="3">
    <source>
        <dbReference type="ARBA" id="ARBA00022670"/>
    </source>
</evidence>
<keyword evidence="8 9" id="KW-0472">Membrane</keyword>
<comment type="subcellular location">
    <subcellularLocation>
        <location evidence="9">Cell membrane</location>
        <topology evidence="9">Multi-pass membrane protein</topology>
    </subcellularLocation>
</comment>
<dbReference type="GO" id="GO:0005886">
    <property type="term" value="C:plasma membrane"/>
    <property type="evidence" value="ECO:0007669"/>
    <property type="project" value="UniProtKB-SubCell"/>
</dbReference>
<feature type="transmembrane region" description="Helical" evidence="9">
    <location>
        <begin position="62"/>
        <end position="82"/>
    </location>
</feature>
<feature type="active site" evidence="9">
    <location>
        <position position="136"/>
    </location>
</feature>
<comment type="caution">
    <text evidence="12">The sequence shown here is derived from an EMBL/GenBank/DDBJ whole genome shotgun (WGS) entry which is preliminary data.</text>
</comment>
<dbReference type="AlphaFoldDB" id="A0A2T5BV50"/>
<keyword evidence="2 9" id="KW-1003">Cell membrane</keyword>
<dbReference type="GO" id="GO:0004190">
    <property type="term" value="F:aspartic-type endopeptidase activity"/>
    <property type="evidence" value="ECO:0007669"/>
    <property type="project" value="UniProtKB-UniRule"/>
</dbReference>
<sequence>MGLVTRAALILFVLDQAVKIFVVQWLGLAHRLAIDVVPPFFNLRMAWNRGMNFGLFANDAGIVRWGLVVIALAVSAWVLWWVRRLPQRPAVLISAGVLVGGALGNAVDRVVYGAVADFINMSCCGLTNPFAFNLADIGIFAGAFGLVLFSGRDKVS</sequence>
<keyword evidence="13" id="KW-1185">Reference proteome</keyword>
<evidence type="ECO:0000256" key="9">
    <source>
        <dbReference type="HAMAP-Rule" id="MF_00161"/>
    </source>
</evidence>
<feature type="transmembrane region" description="Helical" evidence="9">
    <location>
        <begin position="130"/>
        <end position="149"/>
    </location>
</feature>
<comment type="caution">
    <text evidence="9">Lacks conserved residue(s) required for the propagation of feature annotation.</text>
</comment>
<organism evidence="12 13">
    <name type="scientific">Rhodovulum imhoffii</name>
    <dbReference type="NCBI Taxonomy" id="365340"/>
    <lineage>
        <taxon>Bacteria</taxon>
        <taxon>Pseudomonadati</taxon>
        <taxon>Pseudomonadota</taxon>
        <taxon>Alphaproteobacteria</taxon>
        <taxon>Rhodobacterales</taxon>
        <taxon>Paracoccaceae</taxon>
        <taxon>Rhodovulum</taxon>
    </lineage>
</organism>
<evidence type="ECO:0000256" key="10">
    <source>
        <dbReference type="RuleBase" id="RU000594"/>
    </source>
</evidence>
<protein>
    <recommendedName>
        <fullName evidence="9">Lipoprotein signal peptidase</fullName>
        <ecNumber evidence="9">3.4.23.36</ecNumber>
    </recommendedName>
    <alternativeName>
        <fullName evidence="9">Prolipoprotein signal peptidase</fullName>
    </alternativeName>
    <alternativeName>
        <fullName evidence="9">Signal peptidase II</fullName>
        <shortName evidence="9">SPase II</shortName>
    </alternativeName>
</protein>
<dbReference type="PRINTS" id="PR00781">
    <property type="entry name" value="LIPOSIGPTASE"/>
</dbReference>
<dbReference type="Proteomes" id="UP000243859">
    <property type="component" value="Unassembled WGS sequence"/>
</dbReference>
<comment type="similarity">
    <text evidence="1 9 11">Belongs to the peptidase A8 family.</text>
</comment>
<dbReference type="EMBL" id="QAAA01000003">
    <property type="protein sequence ID" value="PTN03357.1"/>
    <property type="molecule type" value="Genomic_DNA"/>
</dbReference>
<evidence type="ECO:0000256" key="7">
    <source>
        <dbReference type="ARBA" id="ARBA00022989"/>
    </source>
</evidence>
<comment type="catalytic activity">
    <reaction evidence="9 10">
        <text>Release of signal peptides from bacterial membrane prolipoproteins. Hydrolyzes -Xaa-Yaa-Zaa-|-(S,diacylglyceryl)Cys-, in which Xaa is hydrophobic (preferably Leu), and Yaa (Ala or Ser) and Zaa (Gly or Ala) have small, neutral side chains.</text>
        <dbReference type="EC" id="3.4.23.36"/>
    </reaction>
</comment>
<dbReference type="PANTHER" id="PTHR33695:SF1">
    <property type="entry name" value="LIPOPROTEIN SIGNAL PEPTIDASE"/>
    <property type="match status" value="1"/>
</dbReference>
<keyword evidence="7 9" id="KW-1133">Transmembrane helix</keyword>
<feature type="active site" evidence="9">
    <location>
        <position position="117"/>
    </location>
</feature>
<evidence type="ECO:0000256" key="6">
    <source>
        <dbReference type="ARBA" id="ARBA00022801"/>
    </source>
</evidence>
<keyword evidence="4 9" id="KW-0812">Transmembrane</keyword>
<evidence type="ECO:0000313" key="13">
    <source>
        <dbReference type="Proteomes" id="UP000243859"/>
    </source>
</evidence>
<evidence type="ECO:0000256" key="11">
    <source>
        <dbReference type="RuleBase" id="RU004181"/>
    </source>
</evidence>
<dbReference type="GO" id="GO:0006508">
    <property type="term" value="P:proteolysis"/>
    <property type="evidence" value="ECO:0007669"/>
    <property type="project" value="UniProtKB-KW"/>
</dbReference>
<comment type="function">
    <text evidence="9 10">This protein specifically catalyzes the removal of signal peptides from prolipoproteins.</text>
</comment>
<keyword evidence="3 9" id="KW-0645">Protease</keyword>
<keyword evidence="6 9" id="KW-0378">Hydrolase</keyword>
<dbReference type="PROSITE" id="PS00855">
    <property type="entry name" value="SPASE_II"/>
    <property type="match status" value="1"/>
</dbReference>
<dbReference type="OrthoDB" id="9810259at2"/>
<dbReference type="InterPro" id="IPR001872">
    <property type="entry name" value="Peptidase_A8"/>
</dbReference>
<dbReference type="RefSeq" id="WP_107891192.1">
    <property type="nucleotide sequence ID" value="NZ_NHSI01000060.1"/>
</dbReference>
<dbReference type="Pfam" id="PF01252">
    <property type="entry name" value="Peptidase_A8"/>
    <property type="match status" value="1"/>
</dbReference>
<evidence type="ECO:0000256" key="1">
    <source>
        <dbReference type="ARBA" id="ARBA00006139"/>
    </source>
</evidence>
<gene>
    <name evidence="9" type="primary">lspA</name>
    <name evidence="12" type="ORF">C8N32_103200</name>
</gene>
<feature type="transmembrane region" description="Helical" evidence="9">
    <location>
        <begin position="89"/>
        <end position="107"/>
    </location>
</feature>